<reference evidence="4" key="1">
    <citation type="submission" date="2020-08" db="EMBL/GenBank/DDBJ databases">
        <title>Genome public.</title>
        <authorList>
            <person name="Liu C."/>
            <person name="Sun Q."/>
        </authorList>
    </citation>
    <scope>NUCLEOTIDE SEQUENCE</scope>
    <source>
        <strain evidence="4">NSJ-23</strain>
    </source>
</reference>
<dbReference type="InterPro" id="IPR016181">
    <property type="entry name" value="Acyl_CoA_acyltransferase"/>
</dbReference>
<dbReference type="Proteomes" id="UP000628736">
    <property type="component" value="Unassembled WGS sequence"/>
</dbReference>
<dbReference type="SUPFAM" id="SSF55729">
    <property type="entry name" value="Acyl-CoA N-acyltransferases (Nat)"/>
    <property type="match status" value="1"/>
</dbReference>
<dbReference type="CDD" id="cd04301">
    <property type="entry name" value="NAT_SF"/>
    <property type="match status" value="1"/>
</dbReference>
<dbReference type="GO" id="GO:0016747">
    <property type="term" value="F:acyltransferase activity, transferring groups other than amino-acyl groups"/>
    <property type="evidence" value="ECO:0007669"/>
    <property type="project" value="InterPro"/>
</dbReference>
<dbReference type="InterPro" id="IPR000182">
    <property type="entry name" value="GNAT_dom"/>
</dbReference>
<dbReference type="Gene3D" id="3.40.630.30">
    <property type="match status" value="1"/>
</dbReference>
<comment type="caution">
    <text evidence="4">The sequence shown here is derived from an EMBL/GenBank/DDBJ whole genome shotgun (WGS) entry which is preliminary data.</text>
</comment>
<feature type="domain" description="N-acetyltransferase" evidence="3">
    <location>
        <begin position="1"/>
        <end position="149"/>
    </location>
</feature>
<name>A0A8J6M3N3_9FIRM</name>
<keyword evidence="2" id="KW-0012">Acyltransferase</keyword>
<evidence type="ECO:0000313" key="5">
    <source>
        <dbReference type="Proteomes" id="UP000628736"/>
    </source>
</evidence>
<dbReference type="EMBL" id="JACOPO010000009">
    <property type="protein sequence ID" value="MBC5723440.1"/>
    <property type="molecule type" value="Genomic_DNA"/>
</dbReference>
<keyword evidence="5" id="KW-1185">Reference proteome</keyword>
<evidence type="ECO:0000313" key="4">
    <source>
        <dbReference type="EMBL" id="MBC5723440.1"/>
    </source>
</evidence>
<dbReference type="PANTHER" id="PTHR43800:SF1">
    <property type="entry name" value="PEPTIDYL-LYSINE N-ACETYLTRANSFERASE YJAB"/>
    <property type="match status" value="1"/>
</dbReference>
<organism evidence="4 5">
    <name type="scientific">Flintibacter hominis</name>
    <dbReference type="NCBI Taxonomy" id="2763048"/>
    <lineage>
        <taxon>Bacteria</taxon>
        <taxon>Bacillati</taxon>
        <taxon>Bacillota</taxon>
        <taxon>Clostridia</taxon>
        <taxon>Eubacteriales</taxon>
        <taxon>Flintibacter</taxon>
    </lineage>
</organism>
<evidence type="ECO:0000259" key="3">
    <source>
        <dbReference type="PROSITE" id="PS51186"/>
    </source>
</evidence>
<keyword evidence="1" id="KW-0808">Transferase</keyword>
<dbReference type="PANTHER" id="PTHR43800">
    <property type="entry name" value="PEPTIDYL-LYSINE N-ACETYLTRANSFERASE YJAB"/>
    <property type="match status" value="1"/>
</dbReference>
<proteinExistence type="predicted"/>
<evidence type="ECO:0000256" key="1">
    <source>
        <dbReference type="ARBA" id="ARBA00022679"/>
    </source>
</evidence>
<dbReference type="PROSITE" id="PS51186">
    <property type="entry name" value="GNAT"/>
    <property type="match status" value="1"/>
</dbReference>
<sequence>MKIQTIENRMPELIGVLTQVWEDSVRATHHFLMPGDVERIKEYVPQAIGGIGKLAVAFNEQDRPVGFLGVEGEMIEMLFLDPAVRGNGLGRSMMDYAVKNFGASKVNVNEQNRGAKGFYEHMGFSVCRRTDTDDQGRPYPILYMELKRA</sequence>
<protein>
    <submittedName>
        <fullName evidence="4">GNAT family N-acetyltransferase</fullName>
    </submittedName>
</protein>
<accession>A0A8J6M3N3</accession>
<dbReference type="AlphaFoldDB" id="A0A8J6M3N3"/>
<dbReference type="Pfam" id="PF13673">
    <property type="entry name" value="Acetyltransf_10"/>
    <property type="match status" value="1"/>
</dbReference>
<gene>
    <name evidence="4" type="ORF">H8S11_11535</name>
</gene>
<evidence type="ECO:0000256" key="2">
    <source>
        <dbReference type="ARBA" id="ARBA00023315"/>
    </source>
</evidence>
<dbReference type="RefSeq" id="WP_186853233.1">
    <property type="nucleotide sequence ID" value="NZ_JACOPO010000009.1"/>
</dbReference>